<dbReference type="EMBL" id="PDCK01000042">
    <property type="protein sequence ID" value="PRQ37967.1"/>
    <property type="molecule type" value="Genomic_DNA"/>
</dbReference>
<feature type="compositionally biased region" description="Basic and acidic residues" evidence="1">
    <location>
        <begin position="70"/>
        <end position="81"/>
    </location>
</feature>
<organism evidence="3 4">
    <name type="scientific">Rosa chinensis</name>
    <name type="common">China rose</name>
    <dbReference type="NCBI Taxonomy" id="74649"/>
    <lineage>
        <taxon>Eukaryota</taxon>
        <taxon>Viridiplantae</taxon>
        <taxon>Streptophyta</taxon>
        <taxon>Embryophyta</taxon>
        <taxon>Tracheophyta</taxon>
        <taxon>Spermatophyta</taxon>
        <taxon>Magnoliopsida</taxon>
        <taxon>eudicotyledons</taxon>
        <taxon>Gunneridae</taxon>
        <taxon>Pentapetalae</taxon>
        <taxon>rosids</taxon>
        <taxon>fabids</taxon>
        <taxon>Rosales</taxon>
        <taxon>Rosaceae</taxon>
        <taxon>Rosoideae</taxon>
        <taxon>Rosoideae incertae sedis</taxon>
        <taxon>Rosa</taxon>
    </lineage>
</organism>
<evidence type="ECO:0000256" key="1">
    <source>
        <dbReference type="SAM" id="MobiDB-lite"/>
    </source>
</evidence>
<dbReference type="AlphaFoldDB" id="A0A2P6QUW6"/>
<evidence type="ECO:0000256" key="2">
    <source>
        <dbReference type="SAM" id="Phobius"/>
    </source>
</evidence>
<protein>
    <recommendedName>
        <fullName evidence="5">Transmembrane protein</fullName>
    </recommendedName>
</protein>
<feature type="compositionally biased region" description="Polar residues" evidence="1">
    <location>
        <begin position="82"/>
        <end position="104"/>
    </location>
</feature>
<dbReference type="Proteomes" id="UP000238479">
    <property type="component" value="Chromosome 4"/>
</dbReference>
<feature type="region of interest" description="Disordered" evidence="1">
    <location>
        <begin position="67"/>
        <end position="134"/>
    </location>
</feature>
<sequence length="134" mass="15412">MFLDTHVFCFFMPDHKHTVTLTREREGGREREGEREREKSHRPLKSALFIFVGLNLCLLCLITGKKKRLQTREKRERRDSSPQKPQNSLPAASPGRVSQFSRNPLGSVHGPSGREKLSMRDLFLDPTTGERNPI</sequence>
<accession>A0A2P6QUW6</accession>
<keyword evidence="2" id="KW-0472">Membrane</keyword>
<name>A0A2P6QUW6_ROSCH</name>
<feature type="compositionally biased region" description="Basic and acidic residues" evidence="1">
    <location>
        <begin position="112"/>
        <end position="123"/>
    </location>
</feature>
<comment type="caution">
    <text evidence="3">The sequence shown here is derived from an EMBL/GenBank/DDBJ whole genome shotgun (WGS) entry which is preliminary data.</text>
</comment>
<keyword evidence="4" id="KW-1185">Reference proteome</keyword>
<feature type="region of interest" description="Disordered" evidence="1">
    <location>
        <begin position="21"/>
        <end position="41"/>
    </location>
</feature>
<reference evidence="3 4" key="1">
    <citation type="journal article" date="2018" name="Nat. Genet.">
        <title>The Rosa genome provides new insights in the design of modern roses.</title>
        <authorList>
            <person name="Bendahmane M."/>
        </authorList>
    </citation>
    <scope>NUCLEOTIDE SEQUENCE [LARGE SCALE GENOMIC DNA]</scope>
    <source>
        <strain evidence="4">cv. Old Blush</strain>
    </source>
</reference>
<gene>
    <name evidence="3" type="ORF">RchiOBHm_Chr4g0408591</name>
</gene>
<proteinExistence type="predicted"/>
<evidence type="ECO:0000313" key="4">
    <source>
        <dbReference type="Proteomes" id="UP000238479"/>
    </source>
</evidence>
<feature type="transmembrane region" description="Helical" evidence="2">
    <location>
        <begin position="46"/>
        <end position="64"/>
    </location>
</feature>
<keyword evidence="2" id="KW-1133">Transmembrane helix</keyword>
<evidence type="ECO:0008006" key="5">
    <source>
        <dbReference type="Google" id="ProtNLM"/>
    </source>
</evidence>
<evidence type="ECO:0000313" key="3">
    <source>
        <dbReference type="EMBL" id="PRQ37967.1"/>
    </source>
</evidence>
<dbReference type="Gramene" id="PRQ37967">
    <property type="protein sequence ID" value="PRQ37967"/>
    <property type="gene ID" value="RchiOBHm_Chr4g0408591"/>
</dbReference>
<keyword evidence="2" id="KW-0812">Transmembrane</keyword>